<dbReference type="EMBL" id="JANAVB010022596">
    <property type="protein sequence ID" value="KAJ6823900.1"/>
    <property type="molecule type" value="Genomic_DNA"/>
</dbReference>
<gene>
    <name evidence="1" type="ORF">M6B38_128075</name>
</gene>
<evidence type="ECO:0000313" key="1">
    <source>
        <dbReference type="EMBL" id="KAJ6823900.1"/>
    </source>
</evidence>
<keyword evidence="2" id="KW-1185">Reference proteome</keyword>
<dbReference type="Proteomes" id="UP001140949">
    <property type="component" value="Unassembled WGS sequence"/>
</dbReference>
<organism evidence="1 2">
    <name type="scientific">Iris pallida</name>
    <name type="common">Sweet iris</name>
    <dbReference type="NCBI Taxonomy" id="29817"/>
    <lineage>
        <taxon>Eukaryota</taxon>
        <taxon>Viridiplantae</taxon>
        <taxon>Streptophyta</taxon>
        <taxon>Embryophyta</taxon>
        <taxon>Tracheophyta</taxon>
        <taxon>Spermatophyta</taxon>
        <taxon>Magnoliopsida</taxon>
        <taxon>Liliopsida</taxon>
        <taxon>Asparagales</taxon>
        <taxon>Iridaceae</taxon>
        <taxon>Iridoideae</taxon>
        <taxon>Irideae</taxon>
        <taxon>Iris</taxon>
    </lineage>
</organism>
<evidence type="ECO:0000313" key="2">
    <source>
        <dbReference type="Proteomes" id="UP001140949"/>
    </source>
</evidence>
<reference evidence="1" key="2">
    <citation type="submission" date="2023-04" db="EMBL/GenBank/DDBJ databases">
        <authorList>
            <person name="Bruccoleri R.E."/>
            <person name="Oakeley E.J."/>
            <person name="Faust A.-M."/>
            <person name="Dessus-Babus S."/>
            <person name="Altorfer M."/>
            <person name="Burckhardt D."/>
            <person name="Oertli M."/>
            <person name="Naumann U."/>
            <person name="Petersen F."/>
            <person name="Wong J."/>
        </authorList>
    </citation>
    <scope>NUCLEOTIDE SEQUENCE</scope>
    <source>
        <strain evidence="1">GSM-AAB239-AS_SAM_17_03QT</strain>
        <tissue evidence="1">Leaf</tissue>
    </source>
</reference>
<sequence>MNLCHEDEIVENFHTVIDKFAERGLGTIGIAYPVVFTPCRTL</sequence>
<proteinExistence type="predicted"/>
<reference evidence="1" key="1">
    <citation type="journal article" date="2023" name="GigaByte">
        <title>Genome assembly of the bearded iris, Iris pallida Lam.</title>
        <authorList>
            <person name="Bruccoleri R.E."/>
            <person name="Oakeley E.J."/>
            <person name="Faust A.M.E."/>
            <person name="Altorfer M."/>
            <person name="Dessus-Babus S."/>
            <person name="Burckhardt D."/>
            <person name="Oertli M."/>
            <person name="Naumann U."/>
            <person name="Petersen F."/>
            <person name="Wong J."/>
        </authorList>
    </citation>
    <scope>NUCLEOTIDE SEQUENCE</scope>
    <source>
        <strain evidence="1">GSM-AAB239-AS_SAM_17_03QT</strain>
    </source>
</reference>
<name>A0AAX6G5E6_IRIPA</name>
<dbReference type="AlphaFoldDB" id="A0AAX6G5E6"/>
<accession>A0AAX6G5E6</accession>
<comment type="caution">
    <text evidence="1">The sequence shown here is derived from an EMBL/GenBank/DDBJ whole genome shotgun (WGS) entry which is preliminary data.</text>
</comment>
<protein>
    <submittedName>
        <fullName evidence="1">Chaperonin CPN60-2, mitochondrial</fullName>
    </submittedName>
</protein>